<dbReference type="SUPFAM" id="SSF158757">
    <property type="entry name" value="SMc04008-like"/>
    <property type="match status" value="1"/>
</dbReference>
<feature type="compositionally biased region" description="Basic and acidic residues" evidence="1">
    <location>
        <begin position="81"/>
        <end position="94"/>
    </location>
</feature>
<keyword evidence="4" id="KW-1185">Reference proteome</keyword>
<protein>
    <submittedName>
        <fullName evidence="3">DUF1244 domain-containing protein</fullName>
    </submittedName>
</protein>
<proteinExistence type="predicted"/>
<comment type="caution">
    <text evidence="3">The sequence shown here is derived from an EMBL/GenBank/DDBJ whole genome shotgun (WGS) entry which is preliminary data.</text>
</comment>
<dbReference type="InterPro" id="IPR023163">
    <property type="entry name" value="SMc04008-like_domain"/>
</dbReference>
<dbReference type="EMBL" id="JABFDN010000002">
    <property type="protein sequence ID" value="NPU64844.1"/>
    <property type="molecule type" value="Genomic_DNA"/>
</dbReference>
<feature type="domain" description="SMc04008-like" evidence="2">
    <location>
        <begin position="29"/>
        <end position="95"/>
    </location>
</feature>
<evidence type="ECO:0000313" key="4">
    <source>
        <dbReference type="Proteomes" id="UP000886476"/>
    </source>
</evidence>
<dbReference type="Gene3D" id="1.10.3340.10">
    <property type="entry name" value="SMc04008-like"/>
    <property type="match status" value="1"/>
</dbReference>
<dbReference type="Pfam" id="PF06844">
    <property type="entry name" value="DUF1244"/>
    <property type="match status" value="1"/>
</dbReference>
<accession>A0ABX2C985</accession>
<dbReference type="InterPro" id="IPR036810">
    <property type="entry name" value="SMc04008-like_sf"/>
</dbReference>
<evidence type="ECO:0000313" key="3">
    <source>
        <dbReference type="EMBL" id="NPU64844.1"/>
    </source>
</evidence>
<sequence length="100" mass="11581">MTMDSTTRTELEAAAFRRLVEHLRTRTDVQNIDLMNLAGFCRNCLSNWLKDAADAKEVPMTRDESREAVYGMPYDEWKAKHQREASAEQLETMKKVHPGH</sequence>
<evidence type="ECO:0000259" key="2">
    <source>
        <dbReference type="Pfam" id="PF06844"/>
    </source>
</evidence>
<evidence type="ECO:0000256" key="1">
    <source>
        <dbReference type="SAM" id="MobiDB-lite"/>
    </source>
</evidence>
<reference evidence="3" key="1">
    <citation type="submission" date="2020-05" db="EMBL/GenBank/DDBJ databases">
        <title>Nod-independent and nitrogen-fixing Bradyrhizobium aeschynomene sp. nov. isolated from nodules of Aeschynomene indica.</title>
        <authorList>
            <person name="Zhang Z."/>
        </authorList>
    </citation>
    <scope>NUCLEOTIDE SEQUENCE</scope>
    <source>
        <strain evidence="3">83012</strain>
    </source>
</reference>
<dbReference type="Proteomes" id="UP000886476">
    <property type="component" value="Unassembled WGS sequence"/>
</dbReference>
<gene>
    <name evidence="3" type="ORF">HL667_07565</name>
</gene>
<name>A0ABX2C985_9BRAD</name>
<dbReference type="RefSeq" id="WP_172110552.1">
    <property type="nucleotide sequence ID" value="NZ_JABFDM010000014.1"/>
</dbReference>
<organism evidence="3 4">
    <name type="scientific">Bradyrhizobium aeschynomenes</name>
    <dbReference type="NCBI Taxonomy" id="2734909"/>
    <lineage>
        <taxon>Bacteria</taxon>
        <taxon>Pseudomonadati</taxon>
        <taxon>Pseudomonadota</taxon>
        <taxon>Alphaproteobacteria</taxon>
        <taxon>Hyphomicrobiales</taxon>
        <taxon>Nitrobacteraceae</taxon>
        <taxon>Bradyrhizobium</taxon>
    </lineage>
</organism>
<feature type="region of interest" description="Disordered" evidence="1">
    <location>
        <begin position="81"/>
        <end position="100"/>
    </location>
</feature>